<dbReference type="EMBL" id="CP100355">
    <property type="protein sequence ID" value="UTF54678.1"/>
    <property type="molecule type" value="Genomic_DNA"/>
</dbReference>
<dbReference type="KEGG" id="sawl:NGM29_05240"/>
<dbReference type="InterPro" id="IPR029063">
    <property type="entry name" value="SAM-dependent_MTases_sf"/>
</dbReference>
<evidence type="ECO:0000259" key="1">
    <source>
        <dbReference type="Pfam" id="PF08241"/>
    </source>
</evidence>
<dbReference type="Pfam" id="PF08241">
    <property type="entry name" value="Methyltransf_11"/>
    <property type="match status" value="1"/>
</dbReference>
<dbReference type="PANTHER" id="PTHR43591">
    <property type="entry name" value="METHYLTRANSFERASE"/>
    <property type="match status" value="1"/>
</dbReference>
<protein>
    <submittedName>
        <fullName evidence="2">Class I SAM-dependent methyltransferase</fullName>
    </submittedName>
</protein>
<dbReference type="RefSeq" id="WP_254159385.1">
    <property type="nucleotide sequence ID" value="NZ_CP100355.1"/>
</dbReference>
<dbReference type="Gene3D" id="3.40.50.150">
    <property type="entry name" value="Vaccinia Virus protein VP39"/>
    <property type="match status" value="1"/>
</dbReference>
<evidence type="ECO:0000313" key="2">
    <source>
        <dbReference type="EMBL" id="UTF54678.1"/>
    </source>
</evidence>
<keyword evidence="2" id="KW-0808">Transferase</keyword>
<proteinExistence type="predicted"/>
<dbReference type="GO" id="GO:0032259">
    <property type="term" value="P:methylation"/>
    <property type="evidence" value="ECO:0007669"/>
    <property type="project" value="UniProtKB-KW"/>
</dbReference>
<name>A0A9E7ND47_9EURY</name>
<dbReference type="Proteomes" id="UP001056855">
    <property type="component" value="Chromosome"/>
</dbReference>
<dbReference type="InterPro" id="IPR013216">
    <property type="entry name" value="Methyltransf_11"/>
</dbReference>
<keyword evidence="2" id="KW-0489">Methyltransferase</keyword>
<reference evidence="2" key="1">
    <citation type="submission" date="2022-06" db="EMBL/GenBank/DDBJ databases">
        <title>Diverse halophilic archaea isolated from saline environments.</title>
        <authorList>
            <person name="Cui H.-L."/>
        </authorList>
    </citation>
    <scope>NUCLEOTIDE SEQUENCE</scope>
    <source>
        <strain evidence="2">WLHS1</strain>
    </source>
</reference>
<dbReference type="GeneID" id="73289428"/>
<keyword evidence="3" id="KW-1185">Reference proteome</keyword>
<feature type="domain" description="Methyltransferase type 11" evidence="1">
    <location>
        <begin position="48"/>
        <end position="139"/>
    </location>
</feature>
<accession>A0A9E7ND47</accession>
<dbReference type="AlphaFoldDB" id="A0A9E7ND47"/>
<gene>
    <name evidence="2" type="ORF">NGM29_05240</name>
</gene>
<evidence type="ECO:0000313" key="3">
    <source>
        <dbReference type="Proteomes" id="UP001056855"/>
    </source>
</evidence>
<dbReference type="GO" id="GO:0008757">
    <property type="term" value="F:S-adenosylmethionine-dependent methyltransferase activity"/>
    <property type="evidence" value="ECO:0007669"/>
    <property type="project" value="InterPro"/>
</dbReference>
<dbReference type="PANTHER" id="PTHR43591:SF24">
    <property type="entry name" value="2-METHOXY-6-POLYPRENYL-1,4-BENZOQUINOL METHYLASE, MITOCHONDRIAL"/>
    <property type="match status" value="1"/>
</dbReference>
<organism evidence="2 3">
    <name type="scientific">Natronosalvus rutilus</name>
    <dbReference type="NCBI Taxonomy" id="2953753"/>
    <lineage>
        <taxon>Archaea</taxon>
        <taxon>Methanobacteriati</taxon>
        <taxon>Methanobacteriota</taxon>
        <taxon>Stenosarchaea group</taxon>
        <taxon>Halobacteria</taxon>
        <taxon>Halobacteriales</taxon>
        <taxon>Natrialbaceae</taxon>
        <taxon>Natronosalvus</taxon>
    </lineage>
</organism>
<dbReference type="CDD" id="cd02440">
    <property type="entry name" value="AdoMet_MTases"/>
    <property type="match status" value="1"/>
</dbReference>
<sequence>MTEEHDGKRETAVAFDTATDHYLDSDVHRRGADLERLTSWCADATCALDVATGAGHTAGAVAARGVPTVVASDAAPSMVETAVDAFDGLEGAVVDAERLPFARDAFDAVTCRIAAHHFPNPTAFVSEVSRVLESGGTLALEDNVAPVDPSLGEFINRVERLRDPTHIESYTIERWHEWLREAGFALEETVQLRKQLEFESWTDGQSCTGEERKRVERTLREASDEAAETFDIRVEDGRVVSFAPLKALVRARRLE</sequence>
<dbReference type="SUPFAM" id="SSF53335">
    <property type="entry name" value="S-adenosyl-L-methionine-dependent methyltransferases"/>
    <property type="match status" value="1"/>
</dbReference>